<dbReference type="KEGG" id="maur:BOH66_01195"/>
<evidence type="ECO:0000313" key="5">
    <source>
        <dbReference type="EMBL" id="APZ33066.1"/>
    </source>
</evidence>
<evidence type="ECO:0000256" key="3">
    <source>
        <dbReference type="ARBA" id="ARBA00022840"/>
    </source>
</evidence>
<dbReference type="STRING" id="36805.BOH66_01195"/>
<feature type="domain" description="ABC transporter" evidence="4">
    <location>
        <begin position="3"/>
        <end position="215"/>
    </location>
</feature>
<evidence type="ECO:0000313" key="6">
    <source>
        <dbReference type="Proteomes" id="UP000187185"/>
    </source>
</evidence>
<dbReference type="PANTHER" id="PTHR24220:SF689">
    <property type="entry name" value="LIPOPROTEIN-RELEASING SYSTEM ATP-BINDING PROTEIN LOLD"/>
    <property type="match status" value="1"/>
</dbReference>
<sequence>MLLSAHGIAFRYPSSEWLYRDLSFECASGTMTALAGPSGSGKSTLLDLIGLTYAPTAGTITFTDDAGQVAVAHGQSAPPGSRWARVSWILQSNIVLSGRSVLDNVAVAQLTEGTTTRQAYARARRSLQRVGLAERAKSRVNELSGGEVQRVTVARCLTSSAELILADEPTGQLDASNTELVASALRELATDGRIVIVATHDERVMGQCDATLRLR</sequence>
<dbReference type="GO" id="GO:0005886">
    <property type="term" value="C:plasma membrane"/>
    <property type="evidence" value="ECO:0007669"/>
    <property type="project" value="TreeGrafter"/>
</dbReference>
<dbReference type="PANTHER" id="PTHR24220">
    <property type="entry name" value="IMPORT ATP-BINDING PROTEIN"/>
    <property type="match status" value="1"/>
</dbReference>
<dbReference type="InterPro" id="IPR003439">
    <property type="entry name" value="ABC_transporter-like_ATP-bd"/>
</dbReference>
<name>A0A1P8U4N1_9MICO</name>
<dbReference type="InterPro" id="IPR027417">
    <property type="entry name" value="P-loop_NTPase"/>
</dbReference>
<evidence type="ECO:0000256" key="1">
    <source>
        <dbReference type="ARBA" id="ARBA00005417"/>
    </source>
</evidence>
<keyword evidence="3" id="KW-0067">ATP-binding</keyword>
<evidence type="ECO:0000256" key="2">
    <source>
        <dbReference type="ARBA" id="ARBA00022741"/>
    </source>
</evidence>
<evidence type="ECO:0000259" key="4">
    <source>
        <dbReference type="PROSITE" id="PS50893"/>
    </source>
</evidence>
<dbReference type="GO" id="GO:0022857">
    <property type="term" value="F:transmembrane transporter activity"/>
    <property type="evidence" value="ECO:0007669"/>
    <property type="project" value="TreeGrafter"/>
</dbReference>
<dbReference type="Gene3D" id="3.40.50.300">
    <property type="entry name" value="P-loop containing nucleotide triphosphate hydrolases"/>
    <property type="match status" value="1"/>
</dbReference>
<dbReference type="EMBL" id="CP018762">
    <property type="protein sequence ID" value="APZ33066.1"/>
    <property type="molecule type" value="Genomic_DNA"/>
</dbReference>
<dbReference type="OrthoDB" id="4425833at2"/>
<dbReference type="InterPro" id="IPR015854">
    <property type="entry name" value="ABC_transpr_LolD-like"/>
</dbReference>
<dbReference type="GO" id="GO:0005524">
    <property type="term" value="F:ATP binding"/>
    <property type="evidence" value="ECO:0007669"/>
    <property type="project" value="UniProtKB-KW"/>
</dbReference>
<keyword evidence="6" id="KW-1185">Reference proteome</keyword>
<dbReference type="GO" id="GO:0016887">
    <property type="term" value="F:ATP hydrolysis activity"/>
    <property type="evidence" value="ECO:0007669"/>
    <property type="project" value="InterPro"/>
</dbReference>
<dbReference type="SUPFAM" id="SSF52540">
    <property type="entry name" value="P-loop containing nucleoside triphosphate hydrolases"/>
    <property type="match status" value="1"/>
</dbReference>
<reference evidence="5 6" key="1">
    <citation type="submission" date="2016-12" db="EMBL/GenBank/DDBJ databases">
        <title>Complete genome sequence of Microbacterium aurum KACC 15219.</title>
        <authorList>
            <person name="Jung Y."/>
            <person name="Shin J.-H."/>
            <person name="Lee Y.-J."/>
            <person name="Yi H."/>
            <person name="Bahn Y.-S."/>
            <person name="Kim J.F."/>
            <person name="Lee D.-W."/>
        </authorList>
    </citation>
    <scope>NUCLEOTIDE SEQUENCE [LARGE SCALE GENOMIC DNA]</scope>
    <source>
        <strain evidence="5 6">KACC 15219</strain>
    </source>
</reference>
<comment type="similarity">
    <text evidence="1">Belongs to the ABC transporter superfamily.</text>
</comment>
<keyword evidence="2" id="KW-0547">Nucleotide-binding</keyword>
<protein>
    <recommendedName>
        <fullName evidence="4">ABC transporter domain-containing protein</fullName>
    </recommendedName>
</protein>
<organism evidence="5 6">
    <name type="scientific">Microbacterium aurum</name>
    <dbReference type="NCBI Taxonomy" id="36805"/>
    <lineage>
        <taxon>Bacteria</taxon>
        <taxon>Bacillati</taxon>
        <taxon>Actinomycetota</taxon>
        <taxon>Actinomycetes</taxon>
        <taxon>Micrococcales</taxon>
        <taxon>Microbacteriaceae</taxon>
        <taxon>Microbacterium</taxon>
    </lineage>
</organism>
<dbReference type="Pfam" id="PF00005">
    <property type="entry name" value="ABC_tran"/>
    <property type="match status" value="1"/>
</dbReference>
<dbReference type="Proteomes" id="UP000187185">
    <property type="component" value="Chromosome"/>
</dbReference>
<dbReference type="PROSITE" id="PS50893">
    <property type="entry name" value="ABC_TRANSPORTER_2"/>
    <property type="match status" value="1"/>
</dbReference>
<dbReference type="AlphaFoldDB" id="A0A1P8U4N1"/>
<dbReference type="RefSeq" id="WP_076688540.1">
    <property type="nucleotide sequence ID" value="NZ_CP018762.1"/>
</dbReference>
<dbReference type="SMART" id="SM00382">
    <property type="entry name" value="AAA"/>
    <property type="match status" value="1"/>
</dbReference>
<proteinExistence type="inferred from homology"/>
<dbReference type="InterPro" id="IPR003593">
    <property type="entry name" value="AAA+_ATPase"/>
</dbReference>
<accession>A0A1P8U4N1</accession>
<gene>
    <name evidence="5" type="ORF">BOH66_01195</name>
</gene>